<organism evidence="2 3">
    <name type="scientific">Dendrobium nobile</name>
    <name type="common">Orchid</name>
    <dbReference type="NCBI Taxonomy" id="94219"/>
    <lineage>
        <taxon>Eukaryota</taxon>
        <taxon>Viridiplantae</taxon>
        <taxon>Streptophyta</taxon>
        <taxon>Embryophyta</taxon>
        <taxon>Tracheophyta</taxon>
        <taxon>Spermatophyta</taxon>
        <taxon>Magnoliopsida</taxon>
        <taxon>Liliopsida</taxon>
        <taxon>Asparagales</taxon>
        <taxon>Orchidaceae</taxon>
        <taxon>Epidendroideae</taxon>
        <taxon>Malaxideae</taxon>
        <taxon>Dendrobiinae</taxon>
        <taxon>Dendrobium</taxon>
    </lineage>
</organism>
<evidence type="ECO:0000313" key="3">
    <source>
        <dbReference type="Proteomes" id="UP000829196"/>
    </source>
</evidence>
<evidence type="ECO:0008006" key="4">
    <source>
        <dbReference type="Google" id="ProtNLM"/>
    </source>
</evidence>
<dbReference type="PANTHER" id="PTHR47481:SF31">
    <property type="entry name" value="OS01G0873500 PROTEIN"/>
    <property type="match status" value="1"/>
</dbReference>
<evidence type="ECO:0000313" key="2">
    <source>
        <dbReference type="EMBL" id="KAI0514220.1"/>
    </source>
</evidence>
<proteinExistence type="predicted"/>
<dbReference type="Pfam" id="PF14223">
    <property type="entry name" value="Retrotran_gag_2"/>
    <property type="match status" value="1"/>
</dbReference>
<feature type="compositionally biased region" description="Polar residues" evidence="1">
    <location>
        <begin position="262"/>
        <end position="284"/>
    </location>
</feature>
<dbReference type="Proteomes" id="UP000829196">
    <property type="component" value="Unassembled WGS sequence"/>
</dbReference>
<feature type="region of interest" description="Disordered" evidence="1">
    <location>
        <begin position="372"/>
        <end position="409"/>
    </location>
</feature>
<feature type="region of interest" description="Disordered" evidence="1">
    <location>
        <begin position="1"/>
        <end position="28"/>
    </location>
</feature>
<reference evidence="2" key="1">
    <citation type="journal article" date="2022" name="Front. Genet.">
        <title>Chromosome-Scale Assembly of the Dendrobium nobile Genome Provides Insights Into the Molecular Mechanism of the Biosynthesis of the Medicinal Active Ingredient of Dendrobium.</title>
        <authorList>
            <person name="Xu Q."/>
            <person name="Niu S.-C."/>
            <person name="Li K.-L."/>
            <person name="Zheng P.-J."/>
            <person name="Zhang X.-J."/>
            <person name="Jia Y."/>
            <person name="Liu Y."/>
            <person name="Niu Y.-X."/>
            <person name="Yu L.-H."/>
            <person name="Chen D.-F."/>
            <person name="Zhang G.-Q."/>
        </authorList>
    </citation>
    <scope>NUCLEOTIDE SEQUENCE</scope>
    <source>
        <tissue evidence="2">Leaf</tissue>
    </source>
</reference>
<sequence length="409" mass="45182">MADEEDAGSRRSGAEDRNMSTTSNQGSDLLIPPQLKFLISNVKNMVPNPLTSDNYSIWRLQLSQHFAANGYEAHLTGQAVSSPNSTLQEQNRWKMVDRNLVSAILATISPPILPYVINLGSAHEVWTALERRLQPTNRSRVIQLKNELHQIQMRDRTMGQYLDQIKTIVDNIAAAGSTVDTEDIVLYILNGLPSAYNSFKTAIRTSMQPIHLDDLYSLLSSEEIILQQQNLKDQIQQTDSMALFSNRNYRGKKPRGKGPFPRQQTNERPMQPGEVSSSVRPPTQRPTCQICGKLGHAAINCWHRCNLNYAPPTNSRALTAQQQQVNTHDWILDSGASSHLTADATNLQHSVPYAGYDSVSIANGSNLSIQNSGQGILPLPEHTQPSGQSGASSGTQAQWAVPHQAPYQA</sequence>
<dbReference type="EMBL" id="JAGYWB010000008">
    <property type="protein sequence ID" value="KAI0514220.1"/>
    <property type="molecule type" value="Genomic_DNA"/>
</dbReference>
<feature type="region of interest" description="Disordered" evidence="1">
    <location>
        <begin position="244"/>
        <end position="284"/>
    </location>
</feature>
<keyword evidence="3" id="KW-1185">Reference proteome</keyword>
<gene>
    <name evidence="2" type="ORF">KFK09_010255</name>
</gene>
<dbReference type="AlphaFoldDB" id="A0A8T3BK25"/>
<comment type="caution">
    <text evidence="2">The sequence shown here is derived from an EMBL/GenBank/DDBJ whole genome shotgun (WGS) entry which is preliminary data.</text>
</comment>
<protein>
    <recommendedName>
        <fullName evidence="4">Retrovirus-related Pol polyprotein from transposon TNT 1-94</fullName>
    </recommendedName>
</protein>
<dbReference type="OrthoDB" id="1845088at2759"/>
<feature type="compositionally biased region" description="Basic and acidic residues" evidence="1">
    <location>
        <begin position="7"/>
        <end position="18"/>
    </location>
</feature>
<dbReference type="PANTHER" id="PTHR47481">
    <property type="match status" value="1"/>
</dbReference>
<accession>A0A8T3BK25</accession>
<evidence type="ECO:0000256" key="1">
    <source>
        <dbReference type="SAM" id="MobiDB-lite"/>
    </source>
</evidence>
<name>A0A8T3BK25_DENNO</name>
<feature type="compositionally biased region" description="Low complexity" evidence="1">
    <location>
        <begin position="383"/>
        <end position="398"/>
    </location>
</feature>